<name>A0ACA9QB66_9GLOM</name>
<dbReference type="EMBL" id="CAJVQC010028773">
    <property type="protein sequence ID" value="CAG8740618.1"/>
    <property type="molecule type" value="Genomic_DNA"/>
</dbReference>
<accession>A0ACA9QB66</accession>
<evidence type="ECO:0000313" key="2">
    <source>
        <dbReference type="Proteomes" id="UP000789920"/>
    </source>
</evidence>
<gene>
    <name evidence="1" type="ORF">RPERSI_LOCUS13112</name>
</gene>
<reference evidence="1" key="1">
    <citation type="submission" date="2021-06" db="EMBL/GenBank/DDBJ databases">
        <authorList>
            <person name="Kallberg Y."/>
            <person name="Tangrot J."/>
            <person name="Rosling A."/>
        </authorList>
    </citation>
    <scope>NUCLEOTIDE SEQUENCE</scope>
    <source>
        <strain evidence="1">MA461A</strain>
    </source>
</reference>
<evidence type="ECO:0000313" key="1">
    <source>
        <dbReference type="EMBL" id="CAG8740618.1"/>
    </source>
</evidence>
<feature type="non-terminal residue" evidence="1">
    <location>
        <position position="1"/>
    </location>
</feature>
<protein>
    <submittedName>
        <fullName evidence="1">3548_t:CDS:1</fullName>
    </submittedName>
</protein>
<proteinExistence type="predicted"/>
<organism evidence="1 2">
    <name type="scientific">Racocetra persica</name>
    <dbReference type="NCBI Taxonomy" id="160502"/>
    <lineage>
        <taxon>Eukaryota</taxon>
        <taxon>Fungi</taxon>
        <taxon>Fungi incertae sedis</taxon>
        <taxon>Mucoromycota</taxon>
        <taxon>Glomeromycotina</taxon>
        <taxon>Glomeromycetes</taxon>
        <taxon>Diversisporales</taxon>
        <taxon>Gigasporaceae</taxon>
        <taxon>Racocetra</taxon>
    </lineage>
</organism>
<dbReference type="Proteomes" id="UP000789920">
    <property type="component" value="Unassembled WGS sequence"/>
</dbReference>
<sequence>NNIQQLGDSNAENNAEQHLEVCKDHSDDAFDISHPSTLSPTHYDDE</sequence>
<keyword evidence="2" id="KW-1185">Reference proteome</keyword>
<comment type="caution">
    <text evidence="1">The sequence shown here is derived from an EMBL/GenBank/DDBJ whole genome shotgun (WGS) entry which is preliminary data.</text>
</comment>